<sequence>MTQKYNNDKKDDINTSPDNDIQELSDAFTSYMDDVIYEKENIIQTKLEKESPVKDILPDFTSPYNADAVVENENLDEEELSKQFDEGYFENKEKEHSSVLSDDNYEDLSENREKRIFYAALYLSGKPVELSTFRKMLNPLNLENRLINYSEEFNKLRIGVCIRMVSGGYQLVADSDVTIFLEKFFGEKTESLSRASLETAAIIAYRQPVTKAEVEEMREVNSSGTMKYLLDKNLIKVVGRKQVPGKPLLYSTTKYFLEYFGLNDLSELPTFREWQELKQNS</sequence>
<reference evidence="2" key="1">
    <citation type="journal article" date="2014" name="Genome Announc.">
        <title>Draft genome sequences of the altered schaedler flora, a defined bacterial community from gnotobiotic mice.</title>
        <authorList>
            <person name="Wannemuehler M.J."/>
            <person name="Overstreet A.M."/>
            <person name="Ward D.V."/>
            <person name="Phillips G.J."/>
        </authorList>
    </citation>
    <scope>NUCLEOTIDE SEQUENCE</scope>
    <source>
        <strain evidence="2">ASF457</strain>
    </source>
</reference>
<organism evidence="2 3">
    <name type="scientific">Mucispirillum schaedleri ASF457</name>
    <dbReference type="NCBI Taxonomy" id="1379858"/>
    <lineage>
        <taxon>Bacteria</taxon>
        <taxon>Pseudomonadati</taxon>
        <taxon>Deferribacterota</taxon>
        <taxon>Deferribacteres</taxon>
        <taxon>Deferribacterales</taxon>
        <taxon>Mucispirillaceae</taxon>
        <taxon>Mucispirillum</taxon>
    </lineage>
</organism>
<evidence type="ECO:0000313" key="2">
    <source>
        <dbReference type="EMBL" id="USF23233.1"/>
    </source>
</evidence>
<evidence type="ECO:0000313" key="3">
    <source>
        <dbReference type="Proteomes" id="UP000017429"/>
    </source>
</evidence>
<dbReference type="NCBIfam" id="TIGR00281">
    <property type="entry name" value="SMC-Scp complex subunit ScpB"/>
    <property type="match status" value="1"/>
</dbReference>
<dbReference type="InterPro" id="IPR005234">
    <property type="entry name" value="ScpB_csome_segregation"/>
</dbReference>
<accession>V2Q9C3</accession>
<dbReference type="PANTHER" id="PTHR34298:SF2">
    <property type="entry name" value="SEGREGATION AND CONDENSATION PROTEIN B"/>
    <property type="match status" value="1"/>
</dbReference>
<evidence type="ECO:0000256" key="1">
    <source>
        <dbReference type="SAM" id="MobiDB-lite"/>
    </source>
</evidence>
<reference evidence="2" key="3">
    <citation type="submission" date="2022-06" db="EMBL/GenBank/DDBJ databases">
        <title>Resources to Facilitate Use of the Altered Schaedler Flora (ASF) Mouse Model to Study Microbiome Function.</title>
        <authorList>
            <person name="Proctor A."/>
            <person name="Parvinroo S."/>
            <person name="Richie T."/>
            <person name="Jia X."/>
            <person name="Lee S.T.M."/>
            <person name="Karp P.D."/>
            <person name="Paley S."/>
            <person name="Kostic A.D."/>
            <person name="Pierre J.F."/>
            <person name="Wannemuehler M.J."/>
            <person name="Phillips G.J."/>
        </authorList>
    </citation>
    <scope>NUCLEOTIDE SEQUENCE</scope>
    <source>
        <strain evidence="2">ASF457</strain>
    </source>
</reference>
<dbReference type="Gene3D" id="1.10.10.10">
    <property type="entry name" value="Winged helix-like DNA-binding domain superfamily/Winged helix DNA-binding domain"/>
    <property type="match status" value="2"/>
</dbReference>
<dbReference type="Proteomes" id="UP000017429">
    <property type="component" value="Chromosome"/>
</dbReference>
<keyword evidence="3" id="KW-1185">Reference proteome</keyword>
<dbReference type="GO" id="GO:0051304">
    <property type="term" value="P:chromosome separation"/>
    <property type="evidence" value="ECO:0007669"/>
    <property type="project" value="InterPro"/>
</dbReference>
<dbReference type="RefSeq" id="WP_023276301.1">
    <property type="nucleotide sequence ID" value="NZ_CP097562.1"/>
</dbReference>
<feature type="compositionally biased region" description="Basic and acidic residues" evidence="1">
    <location>
        <begin position="1"/>
        <end position="13"/>
    </location>
</feature>
<name>V2Q9C3_9BACT</name>
<dbReference type="eggNOG" id="COG1386">
    <property type="taxonomic scope" value="Bacteria"/>
</dbReference>
<gene>
    <name evidence="2" type="primary">scpB</name>
    <name evidence="2" type="ORF">N508_000289</name>
</gene>
<feature type="region of interest" description="Disordered" evidence="1">
    <location>
        <begin position="1"/>
        <end position="21"/>
    </location>
</feature>
<dbReference type="InterPro" id="IPR036390">
    <property type="entry name" value="WH_DNA-bd_sf"/>
</dbReference>
<dbReference type="KEGG" id="msch:N508_000289"/>
<reference evidence="2" key="2">
    <citation type="submission" date="2022-05" db="EMBL/GenBank/DDBJ databases">
        <authorList>
            <person name="Proctor A.L."/>
            <person name="Phillips G.J."/>
            <person name="Wannemuehler M.J."/>
        </authorList>
    </citation>
    <scope>NUCLEOTIDE SEQUENCE</scope>
    <source>
        <strain evidence="2">ASF457</strain>
    </source>
</reference>
<dbReference type="EMBL" id="CP097562">
    <property type="protein sequence ID" value="USF23233.1"/>
    <property type="molecule type" value="Genomic_DNA"/>
</dbReference>
<proteinExistence type="predicted"/>
<dbReference type="SUPFAM" id="SSF46785">
    <property type="entry name" value="Winged helix' DNA-binding domain"/>
    <property type="match status" value="1"/>
</dbReference>
<dbReference type="PANTHER" id="PTHR34298">
    <property type="entry name" value="SEGREGATION AND CONDENSATION PROTEIN B"/>
    <property type="match status" value="1"/>
</dbReference>
<dbReference type="InterPro" id="IPR036388">
    <property type="entry name" value="WH-like_DNA-bd_sf"/>
</dbReference>
<protein>
    <submittedName>
        <fullName evidence="2">Segregation and condensation protein B</fullName>
    </submittedName>
</protein>
<dbReference type="Pfam" id="PF04079">
    <property type="entry name" value="SMC_ScpB"/>
    <property type="match status" value="1"/>
</dbReference>
<dbReference type="AlphaFoldDB" id="V2Q9C3"/>